<gene>
    <name evidence="3" type="primary">dprA</name>
    <name evidence="3" type="ORF">ACFQ22_03875</name>
</gene>
<dbReference type="InterPro" id="IPR003488">
    <property type="entry name" value="DprA"/>
</dbReference>
<organism evidence="3 4">
    <name type="scientific">Lentilactobacillus raoultii</name>
    <dbReference type="NCBI Taxonomy" id="1987503"/>
    <lineage>
        <taxon>Bacteria</taxon>
        <taxon>Bacillati</taxon>
        <taxon>Bacillota</taxon>
        <taxon>Bacilli</taxon>
        <taxon>Lactobacillales</taxon>
        <taxon>Lactobacillaceae</taxon>
        <taxon>Lentilactobacillus</taxon>
    </lineage>
</organism>
<dbReference type="InterPro" id="IPR057666">
    <property type="entry name" value="DrpA_SLOG"/>
</dbReference>
<protein>
    <submittedName>
        <fullName evidence="3">DNA-processing protein DprA</fullName>
    </submittedName>
</protein>
<comment type="caution">
    <text evidence="3">The sequence shown here is derived from an EMBL/GenBank/DDBJ whole genome shotgun (WGS) entry which is preliminary data.</text>
</comment>
<dbReference type="RefSeq" id="WP_121979548.1">
    <property type="nucleotide sequence ID" value="NZ_JBHTLH010000010.1"/>
</dbReference>
<dbReference type="PANTHER" id="PTHR43022">
    <property type="entry name" value="PROTEIN SMF"/>
    <property type="match status" value="1"/>
</dbReference>
<dbReference type="Pfam" id="PF02481">
    <property type="entry name" value="DNA_processg_A"/>
    <property type="match status" value="1"/>
</dbReference>
<dbReference type="SUPFAM" id="SSF102405">
    <property type="entry name" value="MCP/YpsA-like"/>
    <property type="match status" value="1"/>
</dbReference>
<evidence type="ECO:0000259" key="2">
    <source>
        <dbReference type="Pfam" id="PF02481"/>
    </source>
</evidence>
<accession>A0ABW3PJN1</accession>
<evidence type="ECO:0000313" key="4">
    <source>
        <dbReference type="Proteomes" id="UP001597156"/>
    </source>
</evidence>
<dbReference type="EMBL" id="JBHTLH010000010">
    <property type="protein sequence ID" value="MFD1124498.1"/>
    <property type="molecule type" value="Genomic_DNA"/>
</dbReference>
<feature type="domain" description="Smf/DprA SLOG" evidence="2">
    <location>
        <begin position="81"/>
        <end position="289"/>
    </location>
</feature>
<comment type="similarity">
    <text evidence="1">Belongs to the DprA/Smf family.</text>
</comment>
<proteinExistence type="inferred from homology"/>
<name>A0ABW3PJN1_9LACO</name>
<evidence type="ECO:0000313" key="3">
    <source>
        <dbReference type="EMBL" id="MFD1124498.1"/>
    </source>
</evidence>
<sequence length="290" mass="32032">MLLRDFLLRLHLCQGIGIVGKTKIYTWLCSQRATHFEVPTADSLIHIANIHGENATRFSDSYHQLMTQPQRVAQLVGSEKWLCICDKQYPLQLREAYAPPLALFYRGDINLLASRMLGVVGARDATDYSMEILRQLLPGPVTTQLTIVSGLAKGVDTWAHQCAIANQGRTIAIIGTGLKIAYPSSNRVLQEQIGRDYLLLSEYAGNSRGYRHHFPERNRIIAGLVESILVTEAKHHSGSLITANLALQNNRNVLAVPGRIDSRLSAGTNELIAAGAKPVLSPNDILDEIY</sequence>
<dbReference type="Proteomes" id="UP001597156">
    <property type="component" value="Unassembled WGS sequence"/>
</dbReference>
<evidence type="ECO:0000256" key="1">
    <source>
        <dbReference type="ARBA" id="ARBA00006525"/>
    </source>
</evidence>
<dbReference type="PANTHER" id="PTHR43022:SF1">
    <property type="entry name" value="PROTEIN SMF"/>
    <property type="match status" value="1"/>
</dbReference>
<dbReference type="Gene3D" id="3.40.50.450">
    <property type="match status" value="1"/>
</dbReference>
<keyword evidence="4" id="KW-1185">Reference proteome</keyword>
<reference evidence="4" key="1">
    <citation type="journal article" date="2019" name="Int. J. Syst. Evol. Microbiol.">
        <title>The Global Catalogue of Microorganisms (GCM) 10K type strain sequencing project: providing services to taxonomists for standard genome sequencing and annotation.</title>
        <authorList>
            <consortium name="The Broad Institute Genomics Platform"/>
            <consortium name="The Broad Institute Genome Sequencing Center for Infectious Disease"/>
            <person name="Wu L."/>
            <person name="Ma J."/>
        </authorList>
    </citation>
    <scope>NUCLEOTIDE SEQUENCE [LARGE SCALE GENOMIC DNA]</scope>
    <source>
        <strain evidence="4">CCUG 71848</strain>
    </source>
</reference>
<dbReference type="NCBIfam" id="TIGR00732">
    <property type="entry name" value="dprA"/>
    <property type="match status" value="1"/>
</dbReference>